<keyword evidence="2" id="KW-0732">Signal</keyword>
<keyword evidence="1" id="KW-0472">Membrane</keyword>
<dbReference type="RefSeq" id="XP_022311837.1">
    <property type="nucleotide sequence ID" value="XM_022456129.1"/>
</dbReference>
<evidence type="ECO:0000313" key="4">
    <source>
        <dbReference type="RefSeq" id="XP_022311837.1"/>
    </source>
</evidence>
<keyword evidence="1" id="KW-1133">Transmembrane helix</keyword>
<dbReference type="OrthoDB" id="6125709at2759"/>
<sequence>MKIIITSLLFLTAVSGEKDPSCANWKAGVDQLNANRNHPAWPGSGLDFSCKYHPEKCEQIDCVGKFDNPIVGSFQFCWNMVLNHCDNPINMDVSIGIDKFNYKFYERVSHSNKYPLSIQSKNFSVSGVPIHEYVSFTLVKMNDTAVKLGMQLSTEICLPNLGCTVSSKIPLMPDNVVPVSKCQKVTVTPKPKTPRCSGGGGSGAPSVDWSKLLSTTLPPISTTRSATYGKNCSISQLIEQCGQNEMCKQGRCDCTPRYPLCARTGLCQTVENCEMGIIPHIPGITASPHKDPHNGPQTSGPTNKTAVIVGSTLGVIVVLVIVVGVILWKRSRSRYNTHHLLLTEEDTDGII</sequence>
<keyword evidence="1" id="KW-0812">Transmembrane</keyword>
<reference evidence="4" key="1">
    <citation type="submission" date="2025-08" db="UniProtKB">
        <authorList>
            <consortium name="RefSeq"/>
        </authorList>
    </citation>
    <scope>IDENTIFICATION</scope>
    <source>
        <tissue evidence="4">Whole sample</tissue>
    </source>
</reference>
<feature type="signal peptide" evidence="2">
    <location>
        <begin position="1"/>
        <end position="16"/>
    </location>
</feature>
<organism evidence="3 4">
    <name type="scientific">Crassostrea virginica</name>
    <name type="common">Eastern oyster</name>
    <dbReference type="NCBI Taxonomy" id="6565"/>
    <lineage>
        <taxon>Eukaryota</taxon>
        <taxon>Metazoa</taxon>
        <taxon>Spiralia</taxon>
        <taxon>Lophotrochozoa</taxon>
        <taxon>Mollusca</taxon>
        <taxon>Bivalvia</taxon>
        <taxon>Autobranchia</taxon>
        <taxon>Pteriomorphia</taxon>
        <taxon>Ostreida</taxon>
        <taxon>Ostreoidea</taxon>
        <taxon>Ostreidae</taxon>
        <taxon>Crassostrea</taxon>
    </lineage>
</organism>
<dbReference type="GeneID" id="111117059"/>
<keyword evidence="3" id="KW-1185">Reference proteome</keyword>
<protein>
    <submittedName>
        <fullName evidence="4">Uncharacterized protein LOC111117059</fullName>
    </submittedName>
</protein>
<dbReference type="Proteomes" id="UP000694844">
    <property type="component" value="Chromosome 10"/>
</dbReference>
<feature type="transmembrane region" description="Helical" evidence="1">
    <location>
        <begin position="306"/>
        <end position="328"/>
    </location>
</feature>
<dbReference type="AlphaFoldDB" id="A0A8B8C7X3"/>
<evidence type="ECO:0000313" key="3">
    <source>
        <dbReference type="Proteomes" id="UP000694844"/>
    </source>
</evidence>
<accession>A0A8B8C7X3</accession>
<evidence type="ECO:0000256" key="1">
    <source>
        <dbReference type="SAM" id="Phobius"/>
    </source>
</evidence>
<dbReference type="KEGG" id="cvn:111117059"/>
<name>A0A8B8C7X3_CRAVI</name>
<evidence type="ECO:0000256" key="2">
    <source>
        <dbReference type="SAM" id="SignalP"/>
    </source>
</evidence>
<feature type="chain" id="PRO_5033997621" evidence="2">
    <location>
        <begin position="17"/>
        <end position="351"/>
    </location>
</feature>
<proteinExistence type="predicted"/>
<gene>
    <name evidence="4" type="primary">LOC111117059</name>
</gene>